<keyword evidence="2" id="KW-0804">Transcription</keyword>
<dbReference type="CDD" id="cd03137">
    <property type="entry name" value="GATase1_AraC_1"/>
    <property type="match status" value="1"/>
</dbReference>
<protein>
    <submittedName>
        <fullName evidence="4">Transcriptional regulator, AraC family</fullName>
    </submittedName>
</protein>
<dbReference type="GO" id="GO:0043565">
    <property type="term" value="F:sequence-specific DNA binding"/>
    <property type="evidence" value="ECO:0007669"/>
    <property type="project" value="InterPro"/>
</dbReference>
<organism evidence="4 5">
    <name type="scientific">Chitinophaga pinensis (strain ATCC 43595 / DSM 2588 / LMG 13176 / NBRC 15968 / NCIMB 11800 / UQM 2034)</name>
    <dbReference type="NCBI Taxonomy" id="485918"/>
    <lineage>
        <taxon>Bacteria</taxon>
        <taxon>Pseudomonadati</taxon>
        <taxon>Bacteroidota</taxon>
        <taxon>Chitinophagia</taxon>
        <taxon>Chitinophagales</taxon>
        <taxon>Chitinophagaceae</taxon>
        <taxon>Chitinophaga</taxon>
    </lineage>
</organism>
<dbReference type="SUPFAM" id="SSF52317">
    <property type="entry name" value="Class I glutamine amidotransferase-like"/>
    <property type="match status" value="1"/>
</dbReference>
<evidence type="ECO:0000259" key="3">
    <source>
        <dbReference type="PROSITE" id="PS01124"/>
    </source>
</evidence>
<gene>
    <name evidence="4" type="ordered locus">Cpin_3021</name>
</gene>
<dbReference type="PANTHER" id="PTHR43130:SF3">
    <property type="entry name" value="HTH-TYPE TRANSCRIPTIONAL REGULATOR RV1931C"/>
    <property type="match status" value="1"/>
</dbReference>
<sequence>MSFETICAKPNFVVMKEGVLVVKRKTEKKKVVIVAMTGRMLMDFVGPADVFTTANIFLKHSDIHEGYDVRIASPTAEKKVVTGAGADILCQVSAIDIRSRIDTLIISNYDSHESFTELFEPFYRWLSKRTPNNTRRIASVCAGAFALAQAGLINNHKVTTHWGLNEKLQKTYPQLSVDTNPFFVKDGHIYTSGGVSSGIDLALAMVEEDFGKEIAIQVARELVVYLYRPGYQSQFANLLPSTESTGLSQKLRTWVLEHLNEQLDVRRIADHLNMSPRNFTRVFNKQTGSSPAKFVEKVRVEQARRLLEDTDNSLESIAEMCGFGGLSSLRRTFLRLLMTTPSDYRRVFRKALRDAGLGEHYPLNIINQHEMD</sequence>
<dbReference type="InterPro" id="IPR052158">
    <property type="entry name" value="INH-QAR"/>
</dbReference>
<dbReference type="SMART" id="SM00342">
    <property type="entry name" value="HTH_ARAC"/>
    <property type="match status" value="1"/>
</dbReference>
<dbReference type="InterPro" id="IPR002818">
    <property type="entry name" value="DJ-1/PfpI"/>
</dbReference>
<dbReference type="InterPro" id="IPR018060">
    <property type="entry name" value="HTH_AraC"/>
</dbReference>
<reference evidence="4 5" key="2">
    <citation type="journal article" date="2010" name="Stand. Genomic Sci.">
        <title>Complete genome sequence of Chitinophaga pinensis type strain (UQM 2034).</title>
        <authorList>
            <person name="Glavina Del Rio T."/>
            <person name="Abt B."/>
            <person name="Spring S."/>
            <person name="Lapidus A."/>
            <person name="Nolan M."/>
            <person name="Tice H."/>
            <person name="Copeland A."/>
            <person name="Cheng J.F."/>
            <person name="Chen F."/>
            <person name="Bruce D."/>
            <person name="Goodwin L."/>
            <person name="Pitluck S."/>
            <person name="Ivanova N."/>
            <person name="Mavromatis K."/>
            <person name="Mikhailova N."/>
            <person name="Pati A."/>
            <person name="Chen A."/>
            <person name="Palaniappan K."/>
            <person name="Land M."/>
            <person name="Hauser L."/>
            <person name="Chang Y.J."/>
            <person name="Jeffries C.D."/>
            <person name="Chain P."/>
            <person name="Saunders E."/>
            <person name="Detter J.C."/>
            <person name="Brettin T."/>
            <person name="Rohde M."/>
            <person name="Goker M."/>
            <person name="Bristow J."/>
            <person name="Eisen J.A."/>
            <person name="Markowitz V."/>
            <person name="Hugenholtz P."/>
            <person name="Kyrpides N.C."/>
            <person name="Klenk H.P."/>
            <person name="Lucas S."/>
        </authorList>
    </citation>
    <scope>NUCLEOTIDE SEQUENCE [LARGE SCALE GENOMIC DNA]</scope>
    <source>
        <strain evidence="5">ATCC 43595 / DSM 2588 / LMG 13176 / NBRC 15968 / NCIMB 11800 / UQM 2034</strain>
    </source>
</reference>
<keyword evidence="1" id="KW-0805">Transcription regulation</keyword>
<evidence type="ECO:0000256" key="2">
    <source>
        <dbReference type="ARBA" id="ARBA00023163"/>
    </source>
</evidence>
<evidence type="ECO:0000313" key="4">
    <source>
        <dbReference type="EMBL" id="ACU60497.1"/>
    </source>
</evidence>
<dbReference type="Proteomes" id="UP000002215">
    <property type="component" value="Chromosome"/>
</dbReference>
<feature type="domain" description="HTH araC/xylS-type" evidence="3">
    <location>
        <begin position="249"/>
        <end position="347"/>
    </location>
</feature>
<dbReference type="Gene3D" id="1.10.10.60">
    <property type="entry name" value="Homeodomain-like"/>
    <property type="match status" value="1"/>
</dbReference>
<dbReference type="Pfam" id="PF12833">
    <property type="entry name" value="HTH_18"/>
    <property type="match status" value="1"/>
</dbReference>
<dbReference type="InterPro" id="IPR029062">
    <property type="entry name" value="Class_I_gatase-like"/>
</dbReference>
<dbReference type="Pfam" id="PF01965">
    <property type="entry name" value="DJ-1_PfpI"/>
    <property type="match status" value="1"/>
</dbReference>
<evidence type="ECO:0000313" key="5">
    <source>
        <dbReference type="Proteomes" id="UP000002215"/>
    </source>
</evidence>
<dbReference type="PROSITE" id="PS01124">
    <property type="entry name" value="HTH_ARAC_FAMILY_2"/>
    <property type="match status" value="1"/>
</dbReference>
<dbReference type="PANTHER" id="PTHR43130">
    <property type="entry name" value="ARAC-FAMILY TRANSCRIPTIONAL REGULATOR"/>
    <property type="match status" value="1"/>
</dbReference>
<accession>A0A979G472</accession>
<evidence type="ECO:0000256" key="1">
    <source>
        <dbReference type="ARBA" id="ARBA00023015"/>
    </source>
</evidence>
<dbReference type="InterPro" id="IPR009057">
    <property type="entry name" value="Homeodomain-like_sf"/>
</dbReference>
<dbReference type="KEGG" id="cpi:Cpin_3021"/>
<proteinExistence type="predicted"/>
<dbReference type="AlphaFoldDB" id="A0A979G472"/>
<dbReference type="GO" id="GO:0003700">
    <property type="term" value="F:DNA-binding transcription factor activity"/>
    <property type="evidence" value="ECO:0007669"/>
    <property type="project" value="InterPro"/>
</dbReference>
<reference evidence="5" key="1">
    <citation type="submission" date="2009-08" db="EMBL/GenBank/DDBJ databases">
        <title>The complete genome of Chitinophaga pinensis DSM 2588.</title>
        <authorList>
            <consortium name="US DOE Joint Genome Institute (JGI-PGF)"/>
            <person name="Lucas S."/>
            <person name="Copeland A."/>
            <person name="Lapidus A."/>
            <person name="Glavina del Rio T."/>
            <person name="Dalin E."/>
            <person name="Tice H."/>
            <person name="Bruce D."/>
            <person name="Goodwin L."/>
            <person name="Pitluck S."/>
            <person name="Kyrpides N."/>
            <person name="Mavromatis K."/>
            <person name="Ivanova N."/>
            <person name="Mikhailova N."/>
            <person name="Sims D."/>
            <person name="Meinche L."/>
            <person name="Brettin T."/>
            <person name="Detter J.C."/>
            <person name="Han C."/>
            <person name="Larimer F."/>
            <person name="Land M."/>
            <person name="Hauser L."/>
            <person name="Markowitz V."/>
            <person name="Cheng J.-F."/>
            <person name="Hugenholtz P."/>
            <person name="Woyke T."/>
            <person name="Wu D."/>
            <person name="Spring S."/>
            <person name="Klenk H.-P."/>
            <person name="Eisen J.A."/>
        </authorList>
    </citation>
    <scope>NUCLEOTIDE SEQUENCE [LARGE SCALE GENOMIC DNA]</scope>
    <source>
        <strain evidence="5">ATCC 43595 / DSM 2588 / LMG 13176 / NBRC 15968 / NCIMB 11800 / UQM 2034</strain>
    </source>
</reference>
<dbReference type="Gene3D" id="3.40.50.880">
    <property type="match status" value="1"/>
</dbReference>
<dbReference type="SUPFAM" id="SSF46689">
    <property type="entry name" value="Homeodomain-like"/>
    <property type="match status" value="2"/>
</dbReference>
<name>A0A979G472_CHIPD</name>
<dbReference type="EMBL" id="CP001699">
    <property type="protein sequence ID" value="ACU60497.1"/>
    <property type="molecule type" value="Genomic_DNA"/>
</dbReference>